<dbReference type="InterPro" id="IPR015424">
    <property type="entry name" value="PyrdxlP-dep_Trfase"/>
</dbReference>
<gene>
    <name evidence="5" type="ORF">SAMN05421688_2094</name>
</gene>
<dbReference type="AlphaFoldDB" id="A0A1I0XCE3"/>
<dbReference type="PANTHER" id="PTHR42735">
    <property type="match status" value="1"/>
</dbReference>
<reference evidence="5 6" key="1">
    <citation type="submission" date="2016-10" db="EMBL/GenBank/DDBJ databases">
        <authorList>
            <person name="de Groot N.N."/>
        </authorList>
    </citation>
    <scope>NUCLEOTIDE SEQUENCE [LARGE SCALE GENOMIC DNA]</scope>
    <source>
        <strain evidence="5 6">DSM 29316</strain>
    </source>
</reference>
<comment type="cofactor">
    <cofactor evidence="1 4">
        <name>pyridoxal 5'-phosphate</name>
        <dbReference type="ChEBI" id="CHEBI:597326"/>
    </cofactor>
</comment>
<dbReference type="Proteomes" id="UP000198796">
    <property type="component" value="Unassembled WGS sequence"/>
</dbReference>
<feature type="modified residue" description="N6-(pyridoxal phosphate)lysine" evidence="4">
    <location>
        <position position="442"/>
    </location>
</feature>
<dbReference type="GO" id="GO:0019752">
    <property type="term" value="P:carboxylic acid metabolic process"/>
    <property type="evidence" value="ECO:0007669"/>
    <property type="project" value="InterPro"/>
</dbReference>
<protein>
    <submittedName>
        <fullName evidence="5">Pyridoxal-dependent decarboxylase conserved domain-containing protein</fullName>
    </submittedName>
</protein>
<dbReference type="GO" id="GO:0016830">
    <property type="term" value="F:carbon-carbon lyase activity"/>
    <property type="evidence" value="ECO:0007669"/>
    <property type="project" value="InterPro"/>
</dbReference>
<dbReference type="SUPFAM" id="SSF53383">
    <property type="entry name" value="PLP-dependent transferases"/>
    <property type="match status" value="1"/>
</dbReference>
<dbReference type="InterPro" id="IPR050477">
    <property type="entry name" value="GrpII_AminoAcid_Decarb"/>
</dbReference>
<sequence>MGSHFEALLRGMKAGAGEALREGAKPPSFAPSAWFLGPNGENAAHMQRLLGIALDDHVAARRDYFPTDPDSAADDVETEEARAISCAAMEENLRLLTTALRGSIPVASHRNTSHMYWDITMPSVAGYLATMLFNQNNVAAEGSPVTTQLEIQVGEEMAAMLGYDLKADVRPWGHITCDGSVANLEAAWAARNVKYVAPAMARALREEPSLAPARHVTLRQPNGRWARLLDLDPWTLLNIGVDDAVGLRARVIDTGVAPEDVDAALARWSLRAMGLAGFHAEVLHGVKSPVILVPATAHYSWAKAAGLLGLGQRALLRIPVDLDGRMSLPDLRRTLEQCLTEARPVALVVAVMGSTQESAVDPLVQIAAMRDEFADRGLTFALHADAAWGGYFAALIRGAPPGPPPGERFGFDHAPAETLNPHVRAQFEALPQTDSITLDPHKAGYAPYPAGGLCYRNAEMRWLVAEMAPVVYHGGRVPSIGVFGVEGSKPGAAAAGVWLNHRTIATDVSGYGRLLGRCLFNAKRFAAAVSTLAGPEDLFAVTPFQRLPAEREGGTPAQIAAQRAVVADRIVGYSNAALMEAMAKDPSLKTLFQGIGPDLTVFAYAFNLRRGGALNRDLSLMNALNDAVFHRLSIETSEQRGEVPTQPMIITASSFSPDDYGQPFVDAFAARAGVANPPGASVRFLISTIENPFLSETAEGNFIPTLAEVLRATVLDARKEILAIHGLAD</sequence>
<evidence type="ECO:0000256" key="1">
    <source>
        <dbReference type="ARBA" id="ARBA00001933"/>
    </source>
</evidence>
<evidence type="ECO:0000313" key="6">
    <source>
        <dbReference type="Proteomes" id="UP000198796"/>
    </source>
</evidence>
<dbReference type="Pfam" id="PF00282">
    <property type="entry name" value="Pyridoxal_deC"/>
    <property type="match status" value="1"/>
</dbReference>
<keyword evidence="6" id="KW-1185">Reference proteome</keyword>
<dbReference type="InterPro" id="IPR015421">
    <property type="entry name" value="PyrdxlP-dep_Trfase_major"/>
</dbReference>
<accession>A0A1I0XCE3</accession>
<evidence type="ECO:0000256" key="3">
    <source>
        <dbReference type="ARBA" id="ARBA00023239"/>
    </source>
</evidence>
<dbReference type="PANTHER" id="PTHR42735:SF4">
    <property type="entry name" value="PYRIDOXAL PHOSPHATE-DEPENDENT DECARBOXYLASE FAMILY PROTEIN"/>
    <property type="match status" value="1"/>
</dbReference>
<dbReference type="STRING" id="871651.SAMN05421688_2094"/>
<dbReference type="EMBL" id="FOJU01000003">
    <property type="protein sequence ID" value="SFA98357.1"/>
    <property type="molecule type" value="Genomic_DNA"/>
</dbReference>
<proteinExistence type="predicted"/>
<dbReference type="RefSeq" id="WP_175501248.1">
    <property type="nucleotide sequence ID" value="NZ_FOJU01000003.1"/>
</dbReference>
<dbReference type="GO" id="GO:0030170">
    <property type="term" value="F:pyridoxal phosphate binding"/>
    <property type="evidence" value="ECO:0007669"/>
    <property type="project" value="InterPro"/>
</dbReference>
<keyword evidence="2 4" id="KW-0663">Pyridoxal phosphate</keyword>
<organism evidence="5 6">
    <name type="scientific">Poseidonocella pacifica</name>
    <dbReference type="NCBI Taxonomy" id="871651"/>
    <lineage>
        <taxon>Bacteria</taxon>
        <taxon>Pseudomonadati</taxon>
        <taxon>Pseudomonadota</taxon>
        <taxon>Alphaproteobacteria</taxon>
        <taxon>Rhodobacterales</taxon>
        <taxon>Roseobacteraceae</taxon>
        <taxon>Poseidonocella</taxon>
    </lineage>
</organism>
<evidence type="ECO:0000256" key="4">
    <source>
        <dbReference type="PIRSR" id="PIRSR602129-50"/>
    </source>
</evidence>
<keyword evidence="3" id="KW-0456">Lyase</keyword>
<evidence type="ECO:0000313" key="5">
    <source>
        <dbReference type="EMBL" id="SFA98357.1"/>
    </source>
</evidence>
<dbReference type="Gene3D" id="3.40.640.10">
    <property type="entry name" value="Type I PLP-dependent aspartate aminotransferase-like (Major domain)"/>
    <property type="match status" value="1"/>
</dbReference>
<name>A0A1I0XCE3_9RHOB</name>
<evidence type="ECO:0000256" key="2">
    <source>
        <dbReference type="ARBA" id="ARBA00022898"/>
    </source>
</evidence>
<dbReference type="InterPro" id="IPR002129">
    <property type="entry name" value="PyrdxlP-dep_de-COase"/>
</dbReference>